<dbReference type="Proteomes" id="UP000633619">
    <property type="component" value="Unassembled WGS sequence"/>
</dbReference>
<proteinExistence type="predicted"/>
<dbReference type="EMBL" id="JAECVW010000003">
    <property type="protein sequence ID" value="MBH8595120.1"/>
    <property type="molecule type" value="Genomic_DNA"/>
</dbReference>
<comment type="caution">
    <text evidence="2">The sequence shown here is derived from an EMBL/GenBank/DDBJ whole genome shotgun (WGS) entry which is preliminary data.</text>
</comment>
<sequence>MDKREREHMGNEIDPVTVEDLNVVRRRRKRKIIRLVSSFLSVVLIPVILTVVLAAYEDETNEWVRSLFEGEKKETYMESLKRLASEGNMPEYECGALGSGITDVLNRCGEPVARSDSYDVSSTVTSLYYQYGHRLVTLDFENDRLKAIKVMYDAKESLSVDEMKRVFGTPVETTENQSNLRSDTVYYKYHLSVYDLMLNFNKQTGKLENINLETTEKYGYTGSPRTQLKTEVHPVEQAKKISADGGVKTAKQLHDWISRGDLGNYDCGPLGTAYHDVLTGKCGTYMNNLFHKKVNQQNKEKLLSYQFKDREIQLKFYNDVLTSISVREFENSIPVTKDDIIQVFGKPVPKKKPAVDFGVEIESLTYQINGNKIQLFFDEEGKIDYVWLFKDGLYDEEFGFLLPQKK</sequence>
<dbReference type="AlphaFoldDB" id="A0A8I1ADG4"/>
<dbReference type="RefSeq" id="WP_181731433.1">
    <property type="nucleotide sequence ID" value="NZ_JACEIR010000002.1"/>
</dbReference>
<feature type="transmembrane region" description="Helical" evidence="1">
    <location>
        <begin position="35"/>
        <end position="56"/>
    </location>
</feature>
<dbReference type="InterPro" id="IPR025453">
    <property type="entry name" value="DUF4309"/>
</dbReference>
<organism evidence="2 3">
    <name type="scientific">Thermoactinomyces intermedius</name>
    <dbReference type="NCBI Taxonomy" id="2024"/>
    <lineage>
        <taxon>Bacteria</taxon>
        <taxon>Bacillati</taxon>
        <taxon>Bacillota</taxon>
        <taxon>Bacilli</taxon>
        <taxon>Bacillales</taxon>
        <taxon>Thermoactinomycetaceae</taxon>
        <taxon>Thermoactinomyces</taxon>
    </lineage>
</organism>
<evidence type="ECO:0000313" key="3">
    <source>
        <dbReference type="Proteomes" id="UP000633619"/>
    </source>
</evidence>
<gene>
    <name evidence="2" type="ORF">I8U20_07230</name>
</gene>
<evidence type="ECO:0000313" key="2">
    <source>
        <dbReference type="EMBL" id="MBH8595120.1"/>
    </source>
</evidence>
<accession>A0A8I1ADG4</accession>
<dbReference type="Pfam" id="PF14172">
    <property type="entry name" value="DUF4309"/>
    <property type="match status" value="1"/>
</dbReference>
<name>A0A8I1ADG4_THEIN</name>
<keyword evidence="3" id="KW-1185">Reference proteome</keyword>
<keyword evidence="1" id="KW-0472">Membrane</keyword>
<protein>
    <submittedName>
        <fullName evidence="2">DUF4309 domain-containing protein</fullName>
    </submittedName>
</protein>
<keyword evidence="1" id="KW-0812">Transmembrane</keyword>
<keyword evidence="1" id="KW-1133">Transmembrane helix</keyword>
<evidence type="ECO:0000256" key="1">
    <source>
        <dbReference type="SAM" id="Phobius"/>
    </source>
</evidence>
<reference evidence="2 3" key="1">
    <citation type="submission" date="2020-12" db="EMBL/GenBank/DDBJ databases">
        <title>WGS of Thermoactinomyces spp.</title>
        <authorList>
            <person name="Cheng K."/>
        </authorList>
    </citation>
    <scope>NUCLEOTIDE SEQUENCE [LARGE SCALE GENOMIC DNA]</scope>
    <source>
        <strain evidence="3">CICC 10671\DSM 43846</strain>
    </source>
</reference>